<evidence type="ECO:0000256" key="1">
    <source>
        <dbReference type="SAM" id="MobiDB-lite"/>
    </source>
</evidence>
<sequence length="117" mass="12669">MLASRHAEAGGPIDTGQAENTGPIYLWDATLEAAHQRLGTMLAALRTAGLHADGEAGDERPMHALADAVERFRPDQLMIVEVRSTWLRLRLAKRARSAYAIPVTQVLSGEPAVESAR</sequence>
<reference evidence="2" key="1">
    <citation type="submission" date="2022-05" db="EMBL/GenBank/DDBJ databases">
        <title>A methanotrophic Mycobacterium dominates a cave microbial ecosystem.</title>
        <authorList>
            <person name="Van Spanning R.J.M."/>
            <person name="Guan Q."/>
            <person name="Melkonian C."/>
            <person name="Gallant J."/>
            <person name="Polerecky L."/>
            <person name="Flot J.-F."/>
            <person name="Brandt B.W."/>
            <person name="Braster M."/>
            <person name="Iturbe Espinoza P."/>
            <person name="Aerts J."/>
            <person name="Meima-Franke M."/>
            <person name="Piersma S.R."/>
            <person name="Bunduc C."/>
            <person name="Ummels R."/>
            <person name="Pain A."/>
            <person name="Fleming E.J."/>
            <person name="van der Wel N."/>
            <person name="Gherman V.D."/>
            <person name="Sarbu S.M."/>
            <person name="Bodelier P.L.E."/>
            <person name="Bitter W."/>
        </authorList>
    </citation>
    <scope>NUCLEOTIDE SEQUENCE</scope>
    <source>
        <strain evidence="2">Sulfur Cave</strain>
    </source>
</reference>
<evidence type="ECO:0000313" key="2">
    <source>
        <dbReference type="EMBL" id="UQX09575.1"/>
    </source>
</evidence>
<dbReference type="EMBL" id="CP097320">
    <property type="protein sequence ID" value="UQX09575.1"/>
    <property type="molecule type" value="Genomic_DNA"/>
</dbReference>
<name>A0ABY4QF21_9MYCO</name>
<evidence type="ECO:0000313" key="3">
    <source>
        <dbReference type="Proteomes" id="UP001056610"/>
    </source>
</evidence>
<gene>
    <name evidence="2" type="ORF">M5I08_14500</name>
</gene>
<protein>
    <submittedName>
        <fullName evidence="2">Uncharacterized protein</fullName>
    </submittedName>
</protein>
<dbReference type="RefSeq" id="WP_219068754.1">
    <property type="nucleotide sequence ID" value="NZ_CAJUXY010000042.1"/>
</dbReference>
<proteinExistence type="predicted"/>
<organism evidence="2 3">
    <name type="scientific">Candidatus Mycobacterium methanotrophicum</name>
    <dbReference type="NCBI Taxonomy" id="2943498"/>
    <lineage>
        <taxon>Bacteria</taxon>
        <taxon>Bacillati</taxon>
        <taxon>Actinomycetota</taxon>
        <taxon>Actinomycetes</taxon>
        <taxon>Mycobacteriales</taxon>
        <taxon>Mycobacteriaceae</taxon>
        <taxon>Mycobacterium</taxon>
    </lineage>
</organism>
<accession>A0ABY4QF21</accession>
<feature type="region of interest" description="Disordered" evidence="1">
    <location>
        <begin position="1"/>
        <end position="20"/>
    </location>
</feature>
<dbReference type="Proteomes" id="UP001056610">
    <property type="component" value="Chromosome"/>
</dbReference>
<keyword evidence="3" id="KW-1185">Reference proteome</keyword>